<keyword evidence="4" id="KW-0254">Endocytosis</keyword>
<evidence type="ECO:0000256" key="6">
    <source>
        <dbReference type="ARBA" id="ARBA00023136"/>
    </source>
</evidence>
<keyword evidence="12" id="KW-1185">Reference proteome</keyword>
<dbReference type="PANTHER" id="PTHR22951:SF32">
    <property type="entry name" value="OS06G0175500 PROTEIN"/>
    <property type="match status" value="1"/>
</dbReference>
<dbReference type="OrthoDB" id="44015at2759"/>
<feature type="compositionally biased region" description="Polar residues" evidence="9">
    <location>
        <begin position="318"/>
        <end position="327"/>
    </location>
</feature>
<dbReference type="GO" id="GO:0032050">
    <property type="term" value="F:clathrin heavy chain binding"/>
    <property type="evidence" value="ECO:0007669"/>
    <property type="project" value="TreeGrafter"/>
</dbReference>
<evidence type="ECO:0000256" key="3">
    <source>
        <dbReference type="ARBA" id="ARBA00004600"/>
    </source>
</evidence>
<proteinExistence type="predicted"/>
<dbReference type="PROSITE" id="PS50942">
    <property type="entry name" value="ENTH"/>
    <property type="match status" value="1"/>
</dbReference>
<dbReference type="InterPro" id="IPR048050">
    <property type="entry name" value="ANTH_N_plant"/>
</dbReference>
<keyword evidence="7" id="KW-0168">Coated pit</keyword>
<keyword evidence="6" id="KW-0472">Membrane</keyword>
<sequence>MAGVGYTQQSIRKALGALKDSTTVGLAKVNSDYKELDVAIVKATNHVEQLVKEKHIRTIFDAISASRPRADVTYCINALAKRLAKTHNWAVALKTLIVLHRALREVDPTFREELITYTKTRGFMLNLSHFKDDSSPSAWDYSSWVRTYALYLEERLECFRKLKYDIETERSRTSEAETIELLEHLPALQQLLFRLLGCQPEGAAMYNNVIRYALSIVASENVKIYSSINSGTVNLVDKFFEMPRHDAVRAIEIYKKTGNQAERLSEFYEICKGLEVGRGENFAKIEQPLASFIKAMEDYVKDDTFASQNKSVDGCYQVNSESSTTSKPFLAMDHNSKDKQNEPEAIPTPPEPPATETTDAPLKTQTIDLLELDDFNHSAEEMEEKTSLALAIAADGDPLKSTSDETSGTSGWELALVGTPNSNENSVAQSKLAGGLDRLTLDSLYDDAFARTMNPSGGGGYHTGRVAPNPFDTSHYFQDPFYASNGIAPLAGVEMATMAQQQALMQLQQQALGQDGTNPFGNPFGPTGVLYAQDPSHNPYTGYM</sequence>
<dbReference type="SUPFAM" id="SSF89009">
    <property type="entry name" value="GAT-like domain"/>
    <property type="match status" value="1"/>
</dbReference>
<dbReference type="InterPro" id="IPR013809">
    <property type="entry name" value="ENTH"/>
</dbReference>
<dbReference type="SUPFAM" id="SSF48464">
    <property type="entry name" value="ENTH/VHS domain"/>
    <property type="match status" value="1"/>
</dbReference>
<dbReference type="SMART" id="SM00273">
    <property type="entry name" value="ENTH"/>
    <property type="match status" value="1"/>
</dbReference>
<dbReference type="Gene3D" id="1.25.40.90">
    <property type="match status" value="1"/>
</dbReference>
<accession>A0A9E7JWX7</accession>
<evidence type="ECO:0000256" key="7">
    <source>
        <dbReference type="ARBA" id="ARBA00023176"/>
    </source>
</evidence>
<keyword evidence="5" id="KW-0333">Golgi apparatus</keyword>
<dbReference type="GO" id="GO:0030136">
    <property type="term" value="C:clathrin-coated vesicle"/>
    <property type="evidence" value="ECO:0007669"/>
    <property type="project" value="UniProtKB-SubCell"/>
</dbReference>
<dbReference type="AlphaFoldDB" id="A0A9E7JWX7"/>
<protein>
    <submittedName>
        <fullName evidence="11">ENTH</fullName>
    </submittedName>
</protein>
<dbReference type="InterPro" id="IPR011417">
    <property type="entry name" value="ANTH_dom"/>
</dbReference>
<dbReference type="EMBL" id="CP097506">
    <property type="protein sequence ID" value="URD95399.1"/>
    <property type="molecule type" value="Genomic_DNA"/>
</dbReference>
<dbReference type="GO" id="GO:0005794">
    <property type="term" value="C:Golgi apparatus"/>
    <property type="evidence" value="ECO:0007669"/>
    <property type="project" value="UniProtKB-SubCell"/>
</dbReference>
<evidence type="ECO:0000256" key="9">
    <source>
        <dbReference type="SAM" id="MobiDB-lite"/>
    </source>
</evidence>
<evidence type="ECO:0000313" key="11">
    <source>
        <dbReference type="EMBL" id="URD95399.1"/>
    </source>
</evidence>
<dbReference type="InterPro" id="IPR008942">
    <property type="entry name" value="ENTH_VHS"/>
</dbReference>
<evidence type="ECO:0000256" key="5">
    <source>
        <dbReference type="ARBA" id="ARBA00023034"/>
    </source>
</evidence>
<evidence type="ECO:0000256" key="4">
    <source>
        <dbReference type="ARBA" id="ARBA00022583"/>
    </source>
</evidence>
<dbReference type="PANTHER" id="PTHR22951">
    <property type="entry name" value="CLATHRIN ASSEMBLY PROTEIN"/>
    <property type="match status" value="1"/>
</dbReference>
<name>A0A9E7JWX7_9LILI</name>
<dbReference type="FunFam" id="1.20.58.150:FF:000005">
    <property type="entry name" value="putative clathrin assembly protein At2g25430"/>
    <property type="match status" value="1"/>
</dbReference>
<dbReference type="GO" id="GO:0006900">
    <property type="term" value="P:vesicle budding from membrane"/>
    <property type="evidence" value="ECO:0007669"/>
    <property type="project" value="TreeGrafter"/>
</dbReference>
<dbReference type="GO" id="GO:0005546">
    <property type="term" value="F:phosphatidylinositol-4,5-bisphosphate binding"/>
    <property type="evidence" value="ECO:0007669"/>
    <property type="project" value="TreeGrafter"/>
</dbReference>
<evidence type="ECO:0000256" key="2">
    <source>
        <dbReference type="ARBA" id="ARBA00004555"/>
    </source>
</evidence>
<dbReference type="InterPro" id="IPR014712">
    <property type="entry name" value="ANTH_dom_sf"/>
</dbReference>
<evidence type="ECO:0000256" key="1">
    <source>
        <dbReference type="ARBA" id="ARBA00004132"/>
    </source>
</evidence>
<dbReference type="Gene3D" id="1.20.58.150">
    <property type="entry name" value="ANTH domain"/>
    <property type="match status" value="1"/>
</dbReference>
<feature type="domain" description="ENTH" evidence="10">
    <location>
        <begin position="28"/>
        <end position="166"/>
    </location>
</feature>
<dbReference type="GO" id="GO:0005545">
    <property type="term" value="F:1-phosphatidylinositol binding"/>
    <property type="evidence" value="ECO:0007669"/>
    <property type="project" value="InterPro"/>
</dbReference>
<dbReference type="FunFam" id="1.25.40.90:FF:000005">
    <property type="entry name" value="Clathrin assembly protein AP180"/>
    <property type="match status" value="1"/>
</dbReference>
<organism evidence="11 12">
    <name type="scientific">Musa troglodytarum</name>
    <name type="common">fe'i banana</name>
    <dbReference type="NCBI Taxonomy" id="320322"/>
    <lineage>
        <taxon>Eukaryota</taxon>
        <taxon>Viridiplantae</taxon>
        <taxon>Streptophyta</taxon>
        <taxon>Embryophyta</taxon>
        <taxon>Tracheophyta</taxon>
        <taxon>Spermatophyta</taxon>
        <taxon>Magnoliopsida</taxon>
        <taxon>Liliopsida</taxon>
        <taxon>Zingiberales</taxon>
        <taxon>Musaceae</taxon>
        <taxon>Musa</taxon>
    </lineage>
</organism>
<feature type="region of interest" description="Disordered" evidence="9">
    <location>
        <begin position="318"/>
        <end position="360"/>
    </location>
</feature>
<dbReference type="Pfam" id="PF07651">
    <property type="entry name" value="ANTH"/>
    <property type="match status" value="1"/>
</dbReference>
<gene>
    <name evidence="11" type="ORF">MUK42_31856</name>
</gene>
<dbReference type="CDD" id="cd03564">
    <property type="entry name" value="ANTH_N"/>
    <property type="match status" value="1"/>
</dbReference>
<dbReference type="GO" id="GO:0048268">
    <property type="term" value="P:clathrin coat assembly"/>
    <property type="evidence" value="ECO:0007669"/>
    <property type="project" value="InterPro"/>
</dbReference>
<evidence type="ECO:0000259" key="10">
    <source>
        <dbReference type="PROSITE" id="PS50942"/>
    </source>
</evidence>
<reference evidence="11" key="1">
    <citation type="submission" date="2022-05" db="EMBL/GenBank/DDBJ databases">
        <title>The Musa troglodytarum L. genome provides insights into the mechanism of non-climacteric behaviour and enrichment of carotenoids.</title>
        <authorList>
            <person name="Wang J."/>
        </authorList>
    </citation>
    <scope>NUCLEOTIDE SEQUENCE</scope>
    <source>
        <tissue evidence="11">Leaf</tissue>
    </source>
</reference>
<dbReference type="GO" id="GO:0005905">
    <property type="term" value="C:clathrin-coated pit"/>
    <property type="evidence" value="ECO:0007669"/>
    <property type="project" value="UniProtKB-SubCell"/>
</dbReference>
<evidence type="ECO:0000313" key="12">
    <source>
        <dbReference type="Proteomes" id="UP001055439"/>
    </source>
</evidence>
<dbReference type="Proteomes" id="UP001055439">
    <property type="component" value="Chromosome 4"/>
</dbReference>
<keyword evidence="8" id="KW-0968">Cytoplasmic vesicle</keyword>
<dbReference type="GO" id="GO:0000149">
    <property type="term" value="F:SNARE binding"/>
    <property type="evidence" value="ECO:0007669"/>
    <property type="project" value="TreeGrafter"/>
</dbReference>
<dbReference type="InterPro" id="IPR045192">
    <property type="entry name" value="AP180-like"/>
</dbReference>
<evidence type="ECO:0000256" key="8">
    <source>
        <dbReference type="ARBA" id="ARBA00023329"/>
    </source>
</evidence>
<comment type="subcellular location">
    <subcellularLocation>
        <location evidence="1">Cytoplasmic vesicle</location>
        <location evidence="1">Clathrin-coated vesicle</location>
    </subcellularLocation>
    <subcellularLocation>
        <location evidence="2">Golgi apparatus</location>
    </subcellularLocation>
    <subcellularLocation>
        <location evidence="3">Membrane</location>
        <location evidence="3">Clathrin-coated pit</location>
    </subcellularLocation>
</comment>
<dbReference type="GO" id="GO:0072583">
    <property type="term" value="P:clathrin-dependent endocytosis"/>
    <property type="evidence" value="ECO:0007669"/>
    <property type="project" value="InterPro"/>
</dbReference>